<accession>A0A7U2F6W5</accession>
<gene>
    <name evidence="2" type="ORF">JI435_414120</name>
</gene>
<dbReference type="VEuPathDB" id="FungiDB:JI435_414120"/>
<dbReference type="AlphaFoldDB" id="A0A7U2F6W5"/>
<proteinExistence type="predicted"/>
<dbReference type="Proteomes" id="UP000663193">
    <property type="component" value="Chromosome 10"/>
</dbReference>
<dbReference type="EMBL" id="CP069032">
    <property type="protein sequence ID" value="QRC99834.1"/>
    <property type="molecule type" value="Genomic_DNA"/>
</dbReference>
<evidence type="ECO:0000313" key="2">
    <source>
        <dbReference type="EMBL" id="QRC99834.1"/>
    </source>
</evidence>
<name>A0A7U2F6W5_PHANO</name>
<protein>
    <submittedName>
        <fullName evidence="2">Uncharacterized protein</fullName>
    </submittedName>
</protein>
<evidence type="ECO:0000313" key="3">
    <source>
        <dbReference type="Proteomes" id="UP000663193"/>
    </source>
</evidence>
<sequence>MTSNERRQRARSEAVRAWTKQLCLLLQSFKIQALISSNSFFPCCCFCHQSERASESMGHQIPPKHGNGPARLGDSGIRPAEGS</sequence>
<evidence type="ECO:0000256" key="1">
    <source>
        <dbReference type="SAM" id="MobiDB-lite"/>
    </source>
</evidence>
<feature type="region of interest" description="Disordered" evidence="1">
    <location>
        <begin position="56"/>
        <end position="83"/>
    </location>
</feature>
<organism evidence="2 3">
    <name type="scientific">Phaeosphaeria nodorum (strain SN15 / ATCC MYA-4574 / FGSC 10173)</name>
    <name type="common">Glume blotch fungus</name>
    <name type="synonym">Parastagonospora nodorum</name>
    <dbReference type="NCBI Taxonomy" id="321614"/>
    <lineage>
        <taxon>Eukaryota</taxon>
        <taxon>Fungi</taxon>
        <taxon>Dikarya</taxon>
        <taxon>Ascomycota</taxon>
        <taxon>Pezizomycotina</taxon>
        <taxon>Dothideomycetes</taxon>
        <taxon>Pleosporomycetidae</taxon>
        <taxon>Pleosporales</taxon>
        <taxon>Pleosporineae</taxon>
        <taxon>Phaeosphaeriaceae</taxon>
        <taxon>Parastagonospora</taxon>
    </lineage>
</organism>
<reference evidence="3" key="1">
    <citation type="journal article" date="2021" name="BMC Genomics">
        <title>Chromosome-level genome assembly and manually-curated proteome of model necrotroph Parastagonospora nodorum Sn15 reveals a genome-wide trove of candidate effector homologs, and redundancy of virulence-related functions within an accessory chromosome.</title>
        <authorList>
            <person name="Bertazzoni S."/>
            <person name="Jones D.A.B."/>
            <person name="Phan H.T."/>
            <person name="Tan K.-C."/>
            <person name="Hane J.K."/>
        </authorList>
    </citation>
    <scope>NUCLEOTIDE SEQUENCE [LARGE SCALE GENOMIC DNA]</scope>
    <source>
        <strain evidence="3">SN15 / ATCC MYA-4574 / FGSC 10173)</strain>
    </source>
</reference>
<keyword evidence="3" id="KW-1185">Reference proteome</keyword>